<dbReference type="AlphaFoldDB" id="A0A482XKH9"/>
<reference evidence="7 8" key="1">
    <citation type="journal article" date="2017" name="Gigascience">
        <title>Genome sequence of the small brown planthopper, Laodelphax striatellus.</title>
        <authorList>
            <person name="Zhu J."/>
            <person name="Jiang F."/>
            <person name="Wang X."/>
            <person name="Yang P."/>
            <person name="Bao Y."/>
            <person name="Zhao W."/>
            <person name="Wang W."/>
            <person name="Lu H."/>
            <person name="Wang Q."/>
            <person name="Cui N."/>
            <person name="Li J."/>
            <person name="Chen X."/>
            <person name="Luo L."/>
            <person name="Yu J."/>
            <person name="Kang L."/>
            <person name="Cui F."/>
        </authorList>
    </citation>
    <scope>NUCLEOTIDE SEQUENCE [LARGE SCALE GENOMIC DNA]</scope>
    <source>
        <strain evidence="7">Lst14</strain>
    </source>
</reference>
<dbReference type="OrthoDB" id="425344at2759"/>
<comment type="subcellular location">
    <subcellularLocation>
        <location evidence="1">Membrane</location>
    </subcellularLocation>
</comment>
<dbReference type="Proteomes" id="UP000291343">
    <property type="component" value="Unassembled WGS sequence"/>
</dbReference>
<protein>
    <recommendedName>
        <fullName evidence="6">Receptor ligand binding region domain-containing protein</fullName>
    </recommendedName>
</protein>
<dbReference type="InterPro" id="IPR050726">
    <property type="entry name" value="mGluR"/>
</dbReference>
<keyword evidence="3" id="KW-1133">Transmembrane helix</keyword>
<sequence length="186" mass="20351">MGQIWKGAIVYGSDQEVAGLMRAVRRLNATGAFSWIGSDGWSGRSLVTQSNELQVEGTLSLQPQANPVLGFDTYFLNLTVENNKRNPCSWTPYNDKYTRVCTTHERLTRNNTVFENQLQFVSDAVMALAVALQDMHRDLCGGKPGLSDPLVGFMASHRPGLPPHKSRCISCRATASAITASLTNCS</sequence>
<name>A0A482XKH9_LAOST</name>
<organism evidence="7 8">
    <name type="scientific">Laodelphax striatellus</name>
    <name type="common">Small brown planthopper</name>
    <name type="synonym">Delphax striatella</name>
    <dbReference type="NCBI Taxonomy" id="195883"/>
    <lineage>
        <taxon>Eukaryota</taxon>
        <taxon>Metazoa</taxon>
        <taxon>Ecdysozoa</taxon>
        <taxon>Arthropoda</taxon>
        <taxon>Hexapoda</taxon>
        <taxon>Insecta</taxon>
        <taxon>Pterygota</taxon>
        <taxon>Neoptera</taxon>
        <taxon>Paraneoptera</taxon>
        <taxon>Hemiptera</taxon>
        <taxon>Auchenorrhyncha</taxon>
        <taxon>Fulgoroidea</taxon>
        <taxon>Delphacidae</taxon>
        <taxon>Criomorphinae</taxon>
        <taxon>Laodelphax</taxon>
    </lineage>
</organism>
<evidence type="ECO:0000256" key="3">
    <source>
        <dbReference type="ARBA" id="ARBA00022989"/>
    </source>
</evidence>
<dbReference type="InParanoid" id="A0A482XKH9"/>
<dbReference type="SUPFAM" id="SSF53822">
    <property type="entry name" value="Periplasmic binding protein-like I"/>
    <property type="match status" value="1"/>
</dbReference>
<dbReference type="InterPro" id="IPR028082">
    <property type="entry name" value="Peripla_BP_I"/>
</dbReference>
<dbReference type="SMR" id="A0A482XKH9"/>
<dbReference type="GO" id="GO:0016020">
    <property type="term" value="C:membrane"/>
    <property type="evidence" value="ECO:0007669"/>
    <property type="project" value="UniProtKB-SubCell"/>
</dbReference>
<keyword evidence="4" id="KW-0472">Membrane</keyword>
<comment type="caution">
    <text evidence="7">The sequence shown here is derived from an EMBL/GenBank/DDBJ whole genome shotgun (WGS) entry which is preliminary data.</text>
</comment>
<accession>A0A482XKH9</accession>
<evidence type="ECO:0000256" key="2">
    <source>
        <dbReference type="ARBA" id="ARBA00022692"/>
    </source>
</evidence>
<dbReference type="EMBL" id="QKKF02006442">
    <property type="protein sequence ID" value="RZF46343.1"/>
    <property type="molecule type" value="Genomic_DNA"/>
</dbReference>
<dbReference type="PANTHER" id="PTHR24060">
    <property type="entry name" value="METABOTROPIC GLUTAMATE RECEPTOR"/>
    <property type="match status" value="1"/>
</dbReference>
<keyword evidence="2" id="KW-0812">Transmembrane</keyword>
<evidence type="ECO:0000313" key="7">
    <source>
        <dbReference type="EMBL" id="RZF46343.1"/>
    </source>
</evidence>
<dbReference type="Gene3D" id="3.40.50.2300">
    <property type="match status" value="2"/>
</dbReference>
<dbReference type="STRING" id="195883.A0A482XKH9"/>
<evidence type="ECO:0000256" key="1">
    <source>
        <dbReference type="ARBA" id="ARBA00004370"/>
    </source>
</evidence>
<evidence type="ECO:0000256" key="5">
    <source>
        <dbReference type="ARBA" id="ARBA00023180"/>
    </source>
</evidence>
<dbReference type="Pfam" id="PF01094">
    <property type="entry name" value="ANF_receptor"/>
    <property type="match status" value="1"/>
</dbReference>
<evidence type="ECO:0000313" key="8">
    <source>
        <dbReference type="Proteomes" id="UP000291343"/>
    </source>
</evidence>
<dbReference type="InterPro" id="IPR001828">
    <property type="entry name" value="ANF_lig-bd_rcpt"/>
</dbReference>
<evidence type="ECO:0000256" key="4">
    <source>
        <dbReference type="ARBA" id="ARBA00023136"/>
    </source>
</evidence>
<evidence type="ECO:0000259" key="6">
    <source>
        <dbReference type="Pfam" id="PF01094"/>
    </source>
</evidence>
<keyword evidence="8" id="KW-1185">Reference proteome</keyword>
<keyword evidence="5" id="KW-0325">Glycoprotein</keyword>
<gene>
    <name evidence="7" type="ORF">LSTR_LSTR015870</name>
</gene>
<feature type="domain" description="Receptor ligand binding region" evidence="6">
    <location>
        <begin position="8"/>
        <end position="143"/>
    </location>
</feature>
<proteinExistence type="predicted"/>